<evidence type="ECO:0000313" key="1">
    <source>
        <dbReference type="EMBL" id="BCX81009.1"/>
    </source>
</evidence>
<name>A0AAU9C1N6_9GAMM</name>
<gene>
    <name evidence="1" type="ORF">MIT9_P0587</name>
</gene>
<dbReference type="Proteomes" id="UP001321825">
    <property type="component" value="Chromosome"/>
</dbReference>
<reference evidence="2" key="1">
    <citation type="journal article" date="2024" name="Int. J. Syst. Evol. Microbiol.">
        <title>Methylomarinovum tepidoasis sp. nov., a moderately thermophilic methanotroph of the family Methylothermaceae isolated from a deep-sea hydrothermal field.</title>
        <authorList>
            <person name="Hirayama H."/>
            <person name="Takaki Y."/>
            <person name="Abe M."/>
            <person name="Miyazaki M."/>
            <person name="Uematsu K."/>
            <person name="Matsui Y."/>
            <person name="Takai K."/>
        </authorList>
    </citation>
    <scope>NUCLEOTIDE SEQUENCE [LARGE SCALE GENOMIC DNA]</scope>
    <source>
        <strain evidence="2">IT-9</strain>
    </source>
</reference>
<dbReference type="AlphaFoldDB" id="A0AAU9C1N6"/>
<dbReference type="NCBIfam" id="TIGR00703">
    <property type="entry name" value="TIGR00703 family protein"/>
    <property type="match status" value="1"/>
</dbReference>
<protein>
    <recommendedName>
        <fullName evidence="3">TIGR00703 family protein</fullName>
    </recommendedName>
</protein>
<dbReference type="EMBL" id="AP024714">
    <property type="protein sequence ID" value="BCX81009.1"/>
    <property type="molecule type" value="Genomic_DNA"/>
</dbReference>
<evidence type="ECO:0000313" key="2">
    <source>
        <dbReference type="Proteomes" id="UP001321825"/>
    </source>
</evidence>
<dbReference type="KEGG" id="mcau:MIT9_P0587"/>
<proteinExistence type="predicted"/>
<evidence type="ECO:0008006" key="3">
    <source>
        <dbReference type="Google" id="ProtNLM"/>
    </source>
</evidence>
<organism evidence="1 2">
    <name type="scientific">Methylomarinovum caldicuralii</name>
    <dbReference type="NCBI Taxonomy" id="438856"/>
    <lineage>
        <taxon>Bacteria</taxon>
        <taxon>Pseudomonadati</taxon>
        <taxon>Pseudomonadota</taxon>
        <taxon>Gammaproteobacteria</taxon>
        <taxon>Methylococcales</taxon>
        <taxon>Methylothermaceae</taxon>
        <taxon>Methylomarinovum</taxon>
    </lineage>
</organism>
<dbReference type="InterPro" id="IPR005266">
    <property type="entry name" value="UPF0128"/>
</dbReference>
<keyword evidence="2" id="KW-1185">Reference proteome</keyword>
<dbReference type="Pfam" id="PF03673">
    <property type="entry name" value="UPF0128"/>
    <property type="match status" value="1"/>
</dbReference>
<sequence length="230" mass="26199">MTPQELRELIALNTLVFETLGQPEKEREFRFKSLKRWGLDLIAGRRNGETTFFTGAVDRHRAQDVYEEGGSRFEVEEILTELPKNKKLYAHIAMAEGTAMLIGQLREGDENIEILRLPAASLLMAYCKKQRLSQVAEAIRSVGAATELAKQRGQEGKPVSFEQLPNVPRRFLREAKKVEKEMGFGRVALAYFGENKDRDARFRLSWLVPTIALFEIDIAEKVDKLLAAFK</sequence>
<dbReference type="RefSeq" id="WP_317705952.1">
    <property type="nucleotide sequence ID" value="NZ_AP024714.1"/>
</dbReference>
<accession>A0AAU9C1N6</accession>